<dbReference type="AlphaFoldDB" id="A0A920C6M3"/>
<keyword evidence="10" id="KW-0067">ATP-binding</keyword>
<dbReference type="SUPFAM" id="SSF55874">
    <property type="entry name" value="ATPase domain of HSP90 chaperone/DNA topoisomerase II/histidine kinase"/>
    <property type="match status" value="1"/>
</dbReference>
<keyword evidence="9" id="KW-0418">Kinase</keyword>
<dbReference type="GO" id="GO:0000155">
    <property type="term" value="F:phosphorelay sensor kinase activity"/>
    <property type="evidence" value="ECO:0007669"/>
    <property type="project" value="InterPro"/>
</dbReference>
<dbReference type="PANTHER" id="PTHR45453:SF2">
    <property type="entry name" value="HISTIDINE KINASE"/>
    <property type="match status" value="1"/>
</dbReference>
<dbReference type="InterPro" id="IPR036890">
    <property type="entry name" value="HATPase_C_sf"/>
</dbReference>
<dbReference type="InterPro" id="IPR003594">
    <property type="entry name" value="HATPase_dom"/>
</dbReference>
<dbReference type="EMBL" id="BORP01000005">
    <property type="protein sequence ID" value="GIO27955.1"/>
    <property type="molecule type" value="Genomic_DNA"/>
</dbReference>
<evidence type="ECO:0000256" key="3">
    <source>
        <dbReference type="ARBA" id="ARBA00012438"/>
    </source>
</evidence>
<keyword evidence="5" id="KW-0597">Phosphoprotein</keyword>
<comment type="caution">
    <text evidence="16">The sequence shown here is derived from an EMBL/GenBank/DDBJ whole genome shotgun (WGS) entry which is preliminary data.</text>
</comment>
<dbReference type="PRINTS" id="PR00344">
    <property type="entry name" value="BCTRLSENSOR"/>
</dbReference>
<dbReference type="RefSeq" id="WP_212921425.1">
    <property type="nucleotide sequence ID" value="NZ_BORP01000005.1"/>
</dbReference>
<organism evidence="16 17">
    <name type="scientific">Ornithinibacillus bavariensis</name>
    <dbReference type="NCBI Taxonomy" id="545502"/>
    <lineage>
        <taxon>Bacteria</taxon>
        <taxon>Bacillati</taxon>
        <taxon>Bacillota</taxon>
        <taxon>Bacilli</taxon>
        <taxon>Bacillales</taxon>
        <taxon>Bacillaceae</taxon>
        <taxon>Ornithinibacillus</taxon>
    </lineage>
</organism>
<keyword evidence="11 14" id="KW-1133">Transmembrane helix</keyword>
<feature type="transmembrane region" description="Helical" evidence="14">
    <location>
        <begin position="41"/>
        <end position="59"/>
    </location>
</feature>
<dbReference type="InterPro" id="IPR005467">
    <property type="entry name" value="His_kinase_dom"/>
</dbReference>
<feature type="transmembrane region" description="Helical" evidence="14">
    <location>
        <begin position="12"/>
        <end position="29"/>
    </location>
</feature>
<reference evidence="16" key="1">
    <citation type="submission" date="2021-03" db="EMBL/GenBank/DDBJ databases">
        <title>Antimicrobial resistance genes in bacteria isolated from Japanese honey, and their potential for conferring macrolide and lincosamide resistance in the American foulbrood pathogen Paenibacillus larvae.</title>
        <authorList>
            <person name="Okamoto M."/>
            <person name="Kumagai M."/>
            <person name="Kanamori H."/>
            <person name="Takamatsu D."/>
        </authorList>
    </citation>
    <scope>NUCLEOTIDE SEQUENCE</scope>
    <source>
        <strain evidence="16">J43TS3</strain>
    </source>
</reference>
<evidence type="ECO:0000256" key="14">
    <source>
        <dbReference type="SAM" id="Phobius"/>
    </source>
</evidence>
<keyword evidence="13 14" id="KW-0472">Membrane</keyword>
<keyword evidence="8" id="KW-0547">Nucleotide-binding</keyword>
<keyword evidence="6" id="KW-0808">Transferase</keyword>
<dbReference type="Proteomes" id="UP000676917">
    <property type="component" value="Unassembled WGS sequence"/>
</dbReference>
<comment type="catalytic activity">
    <reaction evidence="1">
        <text>ATP + protein L-histidine = ADP + protein N-phospho-L-histidine.</text>
        <dbReference type="EC" id="2.7.13.3"/>
    </reaction>
</comment>
<keyword evidence="12" id="KW-0902">Two-component regulatory system</keyword>
<accession>A0A920C6M3</accession>
<evidence type="ECO:0000313" key="16">
    <source>
        <dbReference type="EMBL" id="GIO27955.1"/>
    </source>
</evidence>
<evidence type="ECO:0000256" key="7">
    <source>
        <dbReference type="ARBA" id="ARBA00022692"/>
    </source>
</evidence>
<name>A0A920C6M3_9BACI</name>
<dbReference type="PROSITE" id="PS50109">
    <property type="entry name" value="HIS_KIN"/>
    <property type="match status" value="1"/>
</dbReference>
<dbReference type="GO" id="GO:0005886">
    <property type="term" value="C:plasma membrane"/>
    <property type="evidence" value="ECO:0007669"/>
    <property type="project" value="UniProtKB-SubCell"/>
</dbReference>
<proteinExistence type="predicted"/>
<evidence type="ECO:0000256" key="12">
    <source>
        <dbReference type="ARBA" id="ARBA00023012"/>
    </source>
</evidence>
<dbReference type="GO" id="GO:0016036">
    <property type="term" value="P:cellular response to phosphate starvation"/>
    <property type="evidence" value="ECO:0007669"/>
    <property type="project" value="TreeGrafter"/>
</dbReference>
<evidence type="ECO:0000256" key="6">
    <source>
        <dbReference type="ARBA" id="ARBA00022679"/>
    </source>
</evidence>
<dbReference type="InterPro" id="IPR004358">
    <property type="entry name" value="Sig_transdc_His_kin-like_C"/>
</dbReference>
<dbReference type="Gene3D" id="3.30.565.10">
    <property type="entry name" value="Histidine kinase-like ATPase, C-terminal domain"/>
    <property type="match status" value="1"/>
</dbReference>
<dbReference type="EC" id="2.7.13.3" evidence="3"/>
<evidence type="ECO:0000313" key="17">
    <source>
        <dbReference type="Proteomes" id="UP000676917"/>
    </source>
</evidence>
<dbReference type="GO" id="GO:0004721">
    <property type="term" value="F:phosphoprotein phosphatase activity"/>
    <property type="evidence" value="ECO:0007669"/>
    <property type="project" value="TreeGrafter"/>
</dbReference>
<evidence type="ECO:0000256" key="2">
    <source>
        <dbReference type="ARBA" id="ARBA00004651"/>
    </source>
</evidence>
<keyword evidence="7 14" id="KW-0812">Transmembrane</keyword>
<protein>
    <recommendedName>
        <fullName evidence="3">histidine kinase</fullName>
        <ecNumber evidence="3">2.7.13.3</ecNumber>
    </recommendedName>
</protein>
<dbReference type="InterPro" id="IPR050351">
    <property type="entry name" value="BphY/WalK/GraS-like"/>
</dbReference>
<keyword evidence="17" id="KW-1185">Reference proteome</keyword>
<evidence type="ECO:0000256" key="1">
    <source>
        <dbReference type="ARBA" id="ARBA00000085"/>
    </source>
</evidence>
<dbReference type="SMART" id="SM00387">
    <property type="entry name" value="HATPase_c"/>
    <property type="match status" value="1"/>
</dbReference>
<comment type="subcellular location">
    <subcellularLocation>
        <location evidence="2">Cell membrane</location>
        <topology evidence="2">Multi-pass membrane protein</topology>
    </subcellularLocation>
</comment>
<dbReference type="GO" id="GO:0005524">
    <property type="term" value="F:ATP binding"/>
    <property type="evidence" value="ECO:0007669"/>
    <property type="project" value="UniProtKB-KW"/>
</dbReference>
<evidence type="ECO:0000259" key="15">
    <source>
        <dbReference type="PROSITE" id="PS50109"/>
    </source>
</evidence>
<evidence type="ECO:0000256" key="13">
    <source>
        <dbReference type="ARBA" id="ARBA00023136"/>
    </source>
</evidence>
<gene>
    <name evidence="16" type="primary">bceS_2</name>
    <name evidence="16" type="ORF">J43TS3_25660</name>
</gene>
<sequence>MFIRYIVLRKSWIFLFVALLGVTNILIMLDKGITVEASSILYLNALFLITFCLFFLWRYKKEMKFTTSLDLLSKDLPLDWIENLPEPENRLDEITYEFLRAVDLQYKRQVSKFNEARLIEDDYMASWIHEVKTPLTAMKLVLDARRSDSAIRQIEVEWLKIHLLLDRQLYMTRLPTLESDYRLEEASLQRLATEEVQDLASWCLEKNLAVNIEGTNVTVVTDVKWCRFILRQLLTNAIKYSPVGGTIVIKTNVSERGNVTLDLQDEGPGIQPHDLPRIFDKGFTGENGRIQNAATGLGLYLAKTVADKLGITLKAKSSKSGGTVMQITFSDPNTFETIRRSNNL</sequence>
<dbReference type="InterPro" id="IPR003661">
    <property type="entry name" value="HisK_dim/P_dom"/>
</dbReference>
<keyword evidence="4" id="KW-1003">Cell membrane</keyword>
<evidence type="ECO:0000256" key="5">
    <source>
        <dbReference type="ARBA" id="ARBA00022553"/>
    </source>
</evidence>
<evidence type="ECO:0000256" key="11">
    <source>
        <dbReference type="ARBA" id="ARBA00022989"/>
    </source>
</evidence>
<evidence type="ECO:0000256" key="8">
    <source>
        <dbReference type="ARBA" id="ARBA00022741"/>
    </source>
</evidence>
<evidence type="ECO:0000256" key="9">
    <source>
        <dbReference type="ARBA" id="ARBA00022777"/>
    </source>
</evidence>
<feature type="domain" description="Histidine kinase" evidence="15">
    <location>
        <begin position="126"/>
        <end position="333"/>
    </location>
</feature>
<dbReference type="SMART" id="SM00388">
    <property type="entry name" value="HisKA"/>
    <property type="match status" value="1"/>
</dbReference>
<dbReference type="Pfam" id="PF02518">
    <property type="entry name" value="HATPase_c"/>
    <property type="match status" value="1"/>
</dbReference>
<evidence type="ECO:0000256" key="4">
    <source>
        <dbReference type="ARBA" id="ARBA00022475"/>
    </source>
</evidence>
<dbReference type="PANTHER" id="PTHR45453">
    <property type="entry name" value="PHOSPHATE REGULON SENSOR PROTEIN PHOR"/>
    <property type="match status" value="1"/>
</dbReference>
<evidence type="ECO:0000256" key="10">
    <source>
        <dbReference type="ARBA" id="ARBA00022840"/>
    </source>
</evidence>